<dbReference type="InterPro" id="IPR036638">
    <property type="entry name" value="HLH_DNA-bd_sf"/>
</dbReference>
<feature type="region of interest" description="Disordered" evidence="6">
    <location>
        <begin position="512"/>
        <end position="564"/>
    </location>
</feature>
<feature type="compositionally biased region" description="Low complexity" evidence="6">
    <location>
        <begin position="341"/>
        <end position="383"/>
    </location>
</feature>
<dbReference type="Proteomes" id="UP000467700">
    <property type="component" value="Unassembled WGS sequence"/>
</dbReference>
<feature type="region of interest" description="Disordered" evidence="6">
    <location>
        <begin position="429"/>
        <end position="482"/>
    </location>
</feature>
<feature type="compositionally biased region" description="Low complexity" evidence="6">
    <location>
        <begin position="304"/>
        <end position="314"/>
    </location>
</feature>
<keyword evidence="9" id="KW-1185">Reference proteome</keyword>
<proteinExistence type="predicted"/>
<evidence type="ECO:0000256" key="4">
    <source>
        <dbReference type="ARBA" id="ARBA00023163"/>
    </source>
</evidence>
<evidence type="ECO:0000256" key="6">
    <source>
        <dbReference type="SAM" id="MobiDB-lite"/>
    </source>
</evidence>
<feature type="region of interest" description="Disordered" evidence="6">
    <location>
        <begin position="238"/>
        <end position="407"/>
    </location>
</feature>
<dbReference type="GO" id="GO:0046983">
    <property type="term" value="F:protein dimerization activity"/>
    <property type="evidence" value="ECO:0007669"/>
    <property type="project" value="InterPro"/>
</dbReference>
<evidence type="ECO:0000256" key="1">
    <source>
        <dbReference type="ARBA" id="ARBA00004123"/>
    </source>
</evidence>
<feature type="compositionally biased region" description="Basic and acidic residues" evidence="6">
    <location>
        <begin position="529"/>
        <end position="543"/>
    </location>
</feature>
<gene>
    <name evidence="8" type="ORF">AAE3_LOCUS11913</name>
</gene>
<feature type="compositionally biased region" description="Basic and acidic residues" evidence="6">
    <location>
        <begin position="459"/>
        <end position="479"/>
    </location>
</feature>
<keyword evidence="5" id="KW-0539">Nucleus</keyword>
<dbReference type="GO" id="GO:0005634">
    <property type="term" value="C:nucleus"/>
    <property type="evidence" value="ECO:0007669"/>
    <property type="project" value="UniProtKB-SubCell"/>
</dbReference>
<evidence type="ECO:0000259" key="7">
    <source>
        <dbReference type="PROSITE" id="PS50888"/>
    </source>
</evidence>
<dbReference type="PROSITE" id="PS50888">
    <property type="entry name" value="BHLH"/>
    <property type="match status" value="1"/>
</dbReference>
<evidence type="ECO:0000256" key="2">
    <source>
        <dbReference type="ARBA" id="ARBA00023015"/>
    </source>
</evidence>
<evidence type="ECO:0000256" key="5">
    <source>
        <dbReference type="ARBA" id="ARBA00023242"/>
    </source>
</evidence>
<feature type="compositionally biased region" description="Low complexity" evidence="6">
    <location>
        <begin position="271"/>
        <end position="287"/>
    </location>
</feature>
<feature type="region of interest" description="Disordered" evidence="6">
    <location>
        <begin position="172"/>
        <end position="205"/>
    </location>
</feature>
<feature type="compositionally biased region" description="Acidic residues" evidence="6">
    <location>
        <begin position="544"/>
        <end position="564"/>
    </location>
</feature>
<dbReference type="PANTHER" id="PTHR15741:SF27">
    <property type="entry name" value="TRANSCRIPTION FACTOR AP-4"/>
    <property type="match status" value="1"/>
</dbReference>
<accession>A0A8S0WZF7</accession>
<keyword evidence="4" id="KW-0804">Transcription</keyword>
<dbReference type="AlphaFoldDB" id="A0A8S0WZF7"/>
<keyword evidence="2" id="KW-0805">Transcription regulation</keyword>
<sequence length="564" mass="62161">MRVVGEGCPLSSTPQSIRQHNLFAKPVSRRRRRPCAHLLASAFIFLIAGDLHSAMQSLLTQSESHAFQTFLSSMDYSEDTLSASEWALYNSAPMQHSIVDDSLDSNPEHRQALAKATKDLMSLDPDHRWDSGGDFMMSHQSNMNQRHFDLHGRHLGHYDQQLQHQQQLVHQQQVLQHQQQHLQQQQQQQQRANSYSSPHDSFPFLHNSKLHQQQQMLLLNSQYQHSCIPQQNLLSPLNMNHISPRDSSTSGTPTTPHSPFNFQQQQHNSIPMHHPSQQQQQLQVHIPPHQRDISPSGSANRVPSSQSAPSTSSSGRTQLQQSPPSPIPSSSSSSHFTRSRTNGNATASTSGSTSTSKRTRTSTSPPIAGSTAAAPTNANGAPSHKPALLSPSQKKANHIQSEQKRRANIRRGYEALCETVPALREAIREEEEAERQATKRIGPGVNGATKKKGRAKKGKGQEGQENEKDGLKIDGRAGPRSENVVLSKTIDHIQSLLADRSALLARLHQARSSLPPGHPALTPLVPDPPWEREWKGGEGRLGDEGEAEGEEQEGEGDGDGSGED</sequence>
<feature type="compositionally biased region" description="Polar residues" evidence="6">
    <location>
        <begin position="293"/>
        <end position="303"/>
    </location>
</feature>
<dbReference type="InterPro" id="IPR011598">
    <property type="entry name" value="bHLH_dom"/>
</dbReference>
<feature type="compositionally biased region" description="Polar residues" evidence="6">
    <location>
        <begin position="390"/>
        <end position="400"/>
    </location>
</feature>
<dbReference type="EMBL" id="CACVBS010000079">
    <property type="protein sequence ID" value="CAA7269576.1"/>
    <property type="molecule type" value="Genomic_DNA"/>
</dbReference>
<keyword evidence="3" id="KW-0238">DNA-binding</keyword>
<dbReference type="GO" id="GO:0000981">
    <property type="term" value="F:DNA-binding transcription factor activity, RNA polymerase II-specific"/>
    <property type="evidence" value="ECO:0007669"/>
    <property type="project" value="TreeGrafter"/>
</dbReference>
<feature type="compositionally biased region" description="Low complexity" evidence="6">
    <location>
        <begin position="172"/>
        <end position="190"/>
    </location>
</feature>
<comment type="subcellular location">
    <subcellularLocation>
        <location evidence="1">Nucleus</location>
    </subcellularLocation>
</comment>
<feature type="domain" description="BHLH" evidence="7">
    <location>
        <begin position="393"/>
        <end position="496"/>
    </location>
</feature>
<dbReference type="PANTHER" id="PTHR15741">
    <property type="entry name" value="BASIC HELIX-LOOP-HELIX ZIP TRANSCRIPTION FACTOR"/>
    <property type="match status" value="1"/>
</dbReference>
<dbReference type="GO" id="GO:0000978">
    <property type="term" value="F:RNA polymerase II cis-regulatory region sequence-specific DNA binding"/>
    <property type="evidence" value="ECO:0007669"/>
    <property type="project" value="TreeGrafter"/>
</dbReference>
<reference evidence="8 9" key="1">
    <citation type="submission" date="2020-01" db="EMBL/GenBank/DDBJ databases">
        <authorList>
            <person name="Gupta K D."/>
        </authorList>
    </citation>
    <scope>NUCLEOTIDE SEQUENCE [LARGE SCALE GENOMIC DNA]</scope>
</reference>
<feature type="compositionally biased region" description="Low complexity" evidence="6">
    <location>
        <begin position="245"/>
        <end position="259"/>
    </location>
</feature>
<dbReference type="SUPFAM" id="SSF47459">
    <property type="entry name" value="HLH, helix-loop-helix DNA-binding domain"/>
    <property type="match status" value="1"/>
</dbReference>
<protein>
    <recommendedName>
        <fullName evidence="7">BHLH domain-containing protein</fullName>
    </recommendedName>
</protein>
<dbReference type="Gene3D" id="4.10.280.10">
    <property type="entry name" value="Helix-loop-helix DNA-binding domain"/>
    <property type="match status" value="1"/>
</dbReference>
<name>A0A8S0WZF7_CYCAE</name>
<dbReference type="OrthoDB" id="5778525at2759"/>
<feature type="compositionally biased region" description="Basic residues" evidence="6">
    <location>
        <begin position="449"/>
        <end position="458"/>
    </location>
</feature>
<evidence type="ECO:0000313" key="9">
    <source>
        <dbReference type="Proteomes" id="UP000467700"/>
    </source>
</evidence>
<evidence type="ECO:0000313" key="8">
    <source>
        <dbReference type="EMBL" id="CAA7269576.1"/>
    </source>
</evidence>
<feature type="compositionally biased region" description="Polar residues" evidence="6">
    <location>
        <begin position="260"/>
        <end position="269"/>
    </location>
</feature>
<comment type="caution">
    <text evidence="8">The sequence shown here is derived from an EMBL/GenBank/DDBJ whole genome shotgun (WGS) entry which is preliminary data.</text>
</comment>
<dbReference type="InterPro" id="IPR052207">
    <property type="entry name" value="Max-like/E-box_TFs"/>
</dbReference>
<evidence type="ECO:0000256" key="3">
    <source>
        <dbReference type="ARBA" id="ARBA00023125"/>
    </source>
</evidence>
<organism evidence="8 9">
    <name type="scientific">Cyclocybe aegerita</name>
    <name type="common">Black poplar mushroom</name>
    <name type="synonym">Agrocybe aegerita</name>
    <dbReference type="NCBI Taxonomy" id="1973307"/>
    <lineage>
        <taxon>Eukaryota</taxon>
        <taxon>Fungi</taxon>
        <taxon>Dikarya</taxon>
        <taxon>Basidiomycota</taxon>
        <taxon>Agaricomycotina</taxon>
        <taxon>Agaricomycetes</taxon>
        <taxon>Agaricomycetidae</taxon>
        <taxon>Agaricales</taxon>
        <taxon>Agaricineae</taxon>
        <taxon>Bolbitiaceae</taxon>
        <taxon>Cyclocybe</taxon>
    </lineage>
</organism>